<reference evidence="1 2" key="1">
    <citation type="submission" date="2006-01" db="EMBL/GenBank/DDBJ databases">
        <authorList>
            <person name="Brettar I."/>
            <person name="Hofle M."/>
            <person name="Ferriera S."/>
            <person name="Johnson J."/>
            <person name="Kravitz S."/>
            <person name="Halpern A."/>
            <person name="Remington K."/>
            <person name="Beeson K."/>
            <person name="Tran B."/>
            <person name="Rogers Y.-H."/>
            <person name="Friedman R."/>
            <person name="Venter J.C."/>
        </authorList>
    </citation>
    <scope>NUCLEOTIDE SEQUENCE [LARGE SCALE GENOMIC DNA]</scope>
    <source>
        <strain evidence="1 2">OS145</strain>
    </source>
</reference>
<dbReference type="EMBL" id="AAMX01000012">
    <property type="protein sequence ID" value="EAQ31773.1"/>
    <property type="molecule type" value="Genomic_DNA"/>
</dbReference>
<proteinExistence type="predicted"/>
<sequence length="266" mass="30900">MELLHHYTSIDTLELILKNRTLRLGRLDNVDDKQESQLIHEKHWAQYLFISSWCKDHDENSRLWREYTDNKGVRISLPRFPFEQHVLKSKPELTLFFVDGSISPVPLSDIYNDKWMFFLPPINEEHYGKDVIYVDNPEEHISPPITQDSDGYHLNGLFDLATIKDSNLWSEQNEFRYIFFVVPGHPGIMAKWEATGDPKFPAAYMANCIVKGIPSQLLHFDVKLGKAIEDVVITMGPECSNEDFERTNRLVDKYTLRGLVKTSNLS</sequence>
<gene>
    <name evidence="1" type="ORF">OS145_06714</name>
</gene>
<evidence type="ECO:0000313" key="2">
    <source>
        <dbReference type="Proteomes" id="UP000016543"/>
    </source>
</evidence>
<protein>
    <recommendedName>
        <fullName evidence="3">DUF2971 domain-containing protein</fullName>
    </recommendedName>
</protein>
<name>A0ABM9WLS2_9GAMM</name>
<accession>A0ABM9WLS2</accession>
<keyword evidence="2" id="KW-1185">Reference proteome</keyword>
<evidence type="ECO:0008006" key="3">
    <source>
        <dbReference type="Google" id="ProtNLM"/>
    </source>
</evidence>
<comment type="caution">
    <text evidence="1">The sequence shown here is derived from an EMBL/GenBank/DDBJ whole genome shotgun (WGS) entry which is preliminary data.</text>
</comment>
<dbReference type="Proteomes" id="UP000016543">
    <property type="component" value="Unassembled WGS sequence"/>
</dbReference>
<organism evidence="1 2">
    <name type="scientific">Idiomarina baltica OS145</name>
    <dbReference type="NCBI Taxonomy" id="314276"/>
    <lineage>
        <taxon>Bacteria</taxon>
        <taxon>Pseudomonadati</taxon>
        <taxon>Pseudomonadota</taxon>
        <taxon>Gammaproteobacteria</taxon>
        <taxon>Alteromonadales</taxon>
        <taxon>Idiomarinaceae</taxon>
        <taxon>Idiomarina</taxon>
    </lineage>
</organism>
<evidence type="ECO:0000313" key="1">
    <source>
        <dbReference type="EMBL" id="EAQ31773.1"/>
    </source>
</evidence>
<dbReference type="RefSeq" id="WP_006955925.1">
    <property type="nucleotide sequence ID" value="NZ_CH672406.1"/>
</dbReference>